<dbReference type="GO" id="GO:0004674">
    <property type="term" value="F:protein serine/threonine kinase activity"/>
    <property type="evidence" value="ECO:0007669"/>
    <property type="project" value="UniProtKB-KW"/>
</dbReference>
<keyword evidence="6" id="KW-0808">Transferase</keyword>
<dbReference type="PROSITE" id="PS50011">
    <property type="entry name" value="PROTEIN_KINASE_DOM"/>
    <property type="match status" value="1"/>
</dbReference>
<keyword evidence="8" id="KW-0732">Signal</keyword>
<keyword evidence="11" id="KW-0418">Kinase</keyword>
<evidence type="ECO:0000256" key="16">
    <source>
        <dbReference type="ARBA" id="ARBA00023180"/>
    </source>
</evidence>
<keyword evidence="14 19" id="KW-0472">Membrane</keyword>
<dbReference type="Gene3D" id="3.30.200.20">
    <property type="entry name" value="Phosphorylase Kinase, domain 1"/>
    <property type="match status" value="1"/>
</dbReference>
<name>A0AA88AVA4_FICCA</name>
<evidence type="ECO:0000256" key="4">
    <source>
        <dbReference type="ARBA" id="ARBA00022553"/>
    </source>
</evidence>
<dbReference type="GO" id="GO:0016020">
    <property type="term" value="C:membrane"/>
    <property type="evidence" value="ECO:0007669"/>
    <property type="project" value="UniProtKB-SubCell"/>
</dbReference>
<dbReference type="EMBL" id="BTGU01000029">
    <property type="protein sequence ID" value="GMN49041.1"/>
    <property type="molecule type" value="Genomic_DNA"/>
</dbReference>
<feature type="transmembrane region" description="Helical" evidence="19">
    <location>
        <begin position="48"/>
        <end position="73"/>
    </location>
</feature>
<dbReference type="PANTHER" id="PTHR48005:SF44">
    <property type="entry name" value="MDIS1-INTERACTING RECEPTOR LIKE KINASE 2-LIKE ISOFORM X1"/>
    <property type="match status" value="1"/>
</dbReference>
<keyword evidence="16" id="KW-0325">Glycoprotein</keyword>
<proteinExistence type="predicted"/>
<dbReference type="InterPro" id="IPR011009">
    <property type="entry name" value="Kinase-like_dom_sf"/>
</dbReference>
<evidence type="ECO:0000259" key="20">
    <source>
        <dbReference type="PROSITE" id="PS50011"/>
    </source>
</evidence>
<reference evidence="21" key="1">
    <citation type="submission" date="2023-07" db="EMBL/GenBank/DDBJ databases">
        <title>draft genome sequence of fig (Ficus carica).</title>
        <authorList>
            <person name="Takahashi T."/>
            <person name="Nishimura K."/>
        </authorList>
    </citation>
    <scope>NUCLEOTIDE SEQUENCE</scope>
</reference>
<evidence type="ECO:0000313" key="22">
    <source>
        <dbReference type="Proteomes" id="UP001187192"/>
    </source>
</evidence>
<dbReference type="InterPro" id="IPR000719">
    <property type="entry name" value="Prot_kinase_dom"/>
</dbReference>
<evidence type="ECO:0000256" key="1">
    <source>
        <dbReference type="ARBA" id="ARBA00004479"/>
    </source>
</evidence>
<keyword evidence="22" id="KW-1185">Reference proteome</keyword>
<comment type="catalytic activity">
    <reaction evidence="18">
        <text>L-seryl-[protein] + ATP = O-phospho-L-seryl-[protein] + ADP + H(+)</text>
        <dbReference type="Rhea" id="RHEA:17989"/>
        <dbReference type="Rhea" id="RHEA-COMP:9863"/>
        <dbReference type="Rhea" id="RHEA-COMP:11604"/>
        <dbReference type="ChEBI" id="CHEBI:15378"/>
        <dbReference type="ChEBI" id="CHEBI:29999"/>
        <dbReference type="ChEBI" id="CHEBI:30616"/>
        <dbReference type="ChEBI" id="CHEBI:83421"/>
        <dbReference type="ChEBI" id="CHEBI:456216"/>
        <dbReference type="EC" id="2.7.11.1"/>
    </reaction>
</comment>
<comment type="catalytic activity">
    <reaction evidence="17">
        <text>L-threonyl-[protein] + ATP = O-phospho-L-threonyl-[protein] + ADP + H(+)</text>
        <dbReference type="Rhea" id="RHEA:46608"/>
        <dbReference type="Rhea" id="RHEA-COMP:11060"/>
        <dbReference type="Rhea" id="RHEA-COMP:11605"/>
        <dbReference type="ChEBI" id="CHEBI:15378"/>
        <dbReference type="ChEBI" id="CHEBI:30013"/>
        <dbReference type="ChEBI" id="CHEBI:30616"/>
        <dbReference type="ChEBI" id="CHEBI:61977"/>
        <dbReference type="ChEBI" id="CHEBI:456216"/>
        <dbReference type="EC" id="2.7.11.1"/>
    </reaction>
</comment>
<evidence type="ECO:0000256" key="6">
    <source>
        <dbReference type="ARBA" id="ARBA00022679"/>
    </source>
</evidence>
<keyword evidence="13 19" id="KW-1133">Transmembrane helix</keyword>
<feature type="domain" description="Protein kinase" evidence="20">
    <location>
        <begin position="110"/>
        <end position="240"/>
    </location>
</feature>
<evidence type="ECO:0000256" key="2">
    <source>
        <dbReference type="ARBA" id="ARBA00012513"/>
    </source>
</evidence>
<evidence type="ECO:0000256" key="3">
    <source>
        <dbReference type="ARBA" id="ARBA00022527"/>
    </source>
</evidence>
<dbReference type="Proteomes" id="UP001187192">
    <property type="component" value="Unassembled WGS sequence"/>
</dbReference>
<keyword evidence="3" id="KW-0723">Serine/threonine-protein kinase</keyword>
<organism evidence="21 22">
    <name type="scientific">Ficus carica</name>
    <name type="common">Common fig</name>
    <dbReference type="NCBI Taxonomy" id="3494"/>
    <lineage>
        <taxon>Eukaryota</taxon>
        <taxon>Viridiplantae</taxon>
        <taxon>Streptophyta</taxon>
        <taxon>Embryophyta</taxon>
        <taxon>Tracheophyta</taxon>
        <taxon>Spermatophyta</taxon>
        <taxon>Magnoliopsida</taxon>
        <taxon>eudicotyledons</taxon>
        <taxon>Gunneridae</taxon>
        <taxon>Pentapetalae</taxon>
        <taxon>rosids</taxon>
        <taxon>fabids</taxon>
        <taxon>Rosales</taxon>
        <taxon>Moraceae</taxon>
        <taxon>Ficeae</taxon>
        <taxon>Ficus</taxon>
    </lineage>
</organism>
<keyword evidence="9" id="KW-0677">Repeat</keyword>
<evidence type="ECO:0000256" key="8">
    <source>
        <dbReference type="ARBA" id="ARBA00022729"/>
    </source>
</evidence>
<evidence type="ECO:0000256" key="19">
    <source>
        <dbReference type="SAM" id="Phobius"/>
    </source>
</evidence>
<evidence type="ECO:0000256" key="10">
    <source>
        <dbReference type="ARBA" id="ARBA00022741"/>
    </source>
</evidence>
<protein>
    <recommendedName>
        <fullName evidence="2">non-specific serine/threonine protein kinase</fullName>
        <ecNumber evidence="2">2.7.11.1</ecNumber>
    </recommendedName>
</protein>
<keyword evidence="15" id="KW-0675">Receptor</keyword>
<dbReference type="InterPro" id="IPR051420">
    <property type="entry name" value="Ser_Thr_Kinases_DiverseReg"/>
</dbReference>
<evidence type="ECO:0000256" key="9">
    <source>
        <dbReference type="ARBA" id="ARBA00022737"/>
    </source>
</evidence>
<dbReference type="FunFam" id="3.30.200.20:FF:000309">
    <property type="entry name" value="Leucine-rich repeat receptor protein kinase MSP1"/>
    <property type="match status" value="1"/>
</dbReference>
<keyword evidence="4" id="KW-0597">Phosphoprotein</keyword>
<accession>A0AA88AVA4</accession>
<dbReference type="SUPFAM" id="SSF56112">
    <property type="entry name" value="Protein kinase-like (PK-like)"/>
    <property type="match status" value="1"/>
</dbReference>
<comment type="subcellular location">
    <subcellularLocation>
        <location evidence="1">Membrane</location>
        <topology evidence="1">Single-pass type I membrane protein</topology>
    </subcellularLocation>
</comment>
<evidence type="ECO:0000256" key="15">
    <source>
        <dbReference type="ARBA" id="ARBA00023170"/>
    </source>
</evidence>
<keyword evidence="12" id="KW-0067">ATP-binding</keyword>
<keyword evidence="10" id="KW-0547">Nucleotide-binding</keyword>
<comment type="caution">
    <text evidence="21">The sequence shown here is derived from an EMBL/GenBank/DDBJ whole genome shotgun (WGS) entry which is preliminary data.</text>
</comment>
<evidence type="ECO:0000256" key="12">
    <source>
        <dbReference type="ARBA" id="ARBA00022840"/>
    </source>
</evidence>
<dbReference type="GO" id="GO:0005524">
    <property type="term" value="F:ATP binding"/>
    <property type="evidence" value="ECO:0007669"/>
    <property type="project" value="UniProtKB-KW"/>
</dbReference>
<evidence type="ECO:0000256" key="17">
    <source>
        <dbReference type="ARBA" id="ARBA00047899"/>
    </source>
</evidence>
<evidence type="ECO:0000256" key="13">
    <source>
        <dbReference type="ARBA" id="ARBA00022989"/>
    </source>
</evidence>
<keyword evidence="7 19" id="KW-0812">Transmembrane</keyword>
<dbReference type="EC" id="2.7.11.1" evidence="2"/>
<evidence type="ECO:0000256" key="14">
    <source>
        <dbReference type="ARBA" id="ARBA00023136"/>
    </source>
</evidence>
<evidence type="ECO:0000313" key="21">
    <source>
        <dbReference type="EMBL" id="GMN49041.1"/>
    </source>
</evidence>
<keyword evidence="5" id="KW-0433">Leucine-rich repeat</keyword>
<dbReference type="AlphaFoldDB" id="A0AA88AVA4"/>
<sequence length="240" mass="26755">MLHCCVALCPIPIFQNTTASDFVGNPGLCGNSTGLLPCKRFARKNNKVLILVLGLVCGVAIFVIAIVITLILYHNRERKQNCREDQAESLIWEREGKFTFGEIVEATEDFDDKYCIGKGGVGTVYKAVLRSGLVLAVKRLHMSDSSDIPEIYRTSFQNEVRSLTDVRHRNIMHQAVWILFEEGLYVLGGENCARTGACTFLLAPLLPANRAPRRVSEQYLARSGFSSAIVRLWHGKIVEP</sequence>
<evidence type="ECO:0000256" key="11">
    <source>
        <dbReference type="ARBA" id="ARBA00022777"/>
    </source>
</evidence>
<dbReference type="PANTHER" id="PTHR48005">
    <property type="entry name" value="LEUCINE RICH REPEAT KINASE 2"/>
    <property type="match status" value="1"/>
</dbReference>
<evidence type="ECO:0000256" key="7">
    <source>
        <dbReference type="ARBA" id="ARBA00022692"/>
    </source>
</evidence>
<evidence type="ECO:0000256" key="18">
    <source>
        <dbReference type="ARBA" id="ARBA00048679"/>
    </source>
</evidence>
<gene>
    <name evidence="21" type="ORF">TIFTF001_018203</name>
</gene>
<evidence type="ECO:0000256" key="5">
    <source>
        <dbReference type="ARBA" id="ARBA00022614"/>
    </source>
</evidence>